<organism evidence="4 5">
    <name type="scientific">Dromaius novaehollandiae</name>
    <name type="common">Emu</name>
    <dbReference type="NCBI Taxonomy" id="8790"/>
    <lineage>
        <taxon>Eukaryota</taxon>
        <taxon>Metazoa</taxon>
        <taxon>Chordata</taxon>
        <taxon>Craniata</taxon>
        <taxon>Vertebrata</taxon>
        <taxon>Euteleostomi</taxon>
        <taxon>Archelosauria</taxon>
        <taxon>Archosauria</taxon>
        <taxon>Dinosauria</taxon>
        <taxon>Saurischia</taxon>
        <taxon>Theropoda</taxon>
        <taxon>Coelurosauria</taxon>
        <taxon>Aves</taxon>
        <taxon>Palaeognathae</taxon>
        <taxon>Casuariiformes</taxon>
        <taxon>Dromaiidae</taxon>
        <taxon>Dromaius</taxon>
    </lineage>
</organism>
<feature type="compositionally biased region" description="Polar residues" evidence="2">
    <location>
        <begin position="199"/>
        <end position="216"/>
    </location>
</feature>
<keyword evidence="1" id="KW-0175">Coiled coil</keyword>
<gene>
    <name evidence="4" type="primary">Akna</name>
    <name evidence="4" type="ORF">DRONOV_R15366</name>
</gene>
<evidence type="ECO:0000256" key="1">
    <source>
        <dbReference type="SAM" id="Coils"/>
    </source>
</evidence>
<dbReference type="GO" id="GO:0001837">
    <property type="term" value="P:epithelial to mesenchymal transition"/>
    <property type="evidence" value="ECO:0007669"/>
    <property type="project" value="TreeGrafter"/>
</dbReference>
<dbReference type="PANTHER" id="PTHR21510">
    <property type="entry name" value="AKNA DOMAIN-CONTAINING PROTEIN"/>
    <property type="match status" value="1"/>
</dbReference>
<dbReference type="GO" id="GO:0060234">
    <property type="term" value="P:neuroblast delamination"/>
    <property type="evidence" value="ECO:0007669"/>
    <property type="project" value="TreeGrafter"/>
</dbReference>
<feature type="compositionally biased region" description="Basic and acidic residues" evidence="2">
    <location>
        <begin position="628"/>
        <end position="642"/>
    </location>
</feature>
<dbReference type="InterPro" id="IPR022150">
    <property type="entry name" value="AKNA_dom"/>
</dbReference>
<dbReference type="GO" id="GO:0005813">
    <property type="term" value="C:centrosome"/>
    <property type="evidence" value="ECO:0007669"/>
    <property type="project" value="TreeGrafter"/>
</dbReference>
<dbReference type="PANTHER" id="PTHR21510:SF15">
    <property type="entry name" value="MICROTUBULE ORGANIZATION PROTEIN AKNA"/>
    <property type="match status" value="1"/>
</dbReference>
<feature type="compositionally biased region" description="Low complexity" evidence="2">
    <location>
        <begin position="376"/>
        <end position="391"/>
    </location>
</feature>
<protein>
    <submittedName>
        <fullName evidence="4">AKNA factor</fullName>
    </submittedName>
</protein>
<name>A0A7K9B0D3_DRONO</name>
<feature type="non-terminal residue" evidence="4">
    <location>
        <position position="670"/>
    </location>
</feature>
<dbReference type="AlphaFoldDB" id="A0A7K9B0D3"/>
<feature type="region of interest" description="Disordered" evidence="2">
    <location>
        <begin position="281"/>
        <end position="610"/>
    </location>
</feature>
<evidence type="ECO:0000313" key="5">
    <source>
        <dbReference type="Proteomes" id="UP000543287"/>
    </source>
</evidence>
<dbReference type="Proteomes" id="UP000543287">
    <property type="component" value="Unassembled WGS sequence"/>
</dbReference>
<feature type="region of interest" description="Disordered" evidence="2">
    <location>
        <begin position="51"/>
        <end position="70"/>
    </location>
</feature>
<feature type="compositionally biased region" description="Low complexity" evidence="2">
    <location>
        <begin position="521"/>
        <end position="536"/>
    </location>
</feature>
<evidence type="ECO:0000259" key="3">
    <source>
        <dbReference type="Pfam" id="PF12443"/>
    </source>
</evidence>
<feature type="compositionally biased region" description="Polar residues" evidence="2">
    <location>
        <begin position="104"/>
        <end position="119"/>
    </location>
</feature>
<dbReference type="Pfam" id="PF12443">
    <property type="entry name" value="AKNA"/>
    <property type="match status" value="1"/>
</dbReference>
<feature type="compositionally biased region" description="Polar residues" evidence="2">
    <location>
        <begin position="425"/>
        <end position="435"/>
    </location>
</feature>
<sequence>SQVSLYADLPKPSHSIHMGTVGTGSKVMAFSIPQARAAAISAAPAPALRPSLDGAQGAASQGMSPQPRFPPLPGAGCSACPGECRCPGQHPCPGTQLTRTLAGQTRKFQAQASPGTATPGSGEDFRLRCAASVLQRFRKLKDTQDVLERAYLQAREENRRLQQHRGASGEFDPDRAVEGEIFCLGMRLEELKDRLERAAQSQLSPRSCSEPGSSPDRSLALASTRPGTGASSASGESEAGGDELPEPVWHKQLQVEEDFGDLLEQYEHFKSLPASLSLEQLSLAGSQSPEETDGPAAEESGLGKVSCRTRSLEERTDLGTSSLQPPDRRAGPLPRREHPRPAQKSGRLPSAGNEEPLAAATTAECPAGLPEPPRLRAPLSRRSSRADSAASQCQLRERCRPAKPAQAEVSPRGQDPPSPGGTAAPQLSLSSQEQRIVSPETDSGFVGSEASRVSPLMHTPEHRPPGAGTPGSLGRSGPISTPAALRPLQKSEAAPLPSGKALMGTYTTSGHGPPRDSARGTSLPPSTPSQTSSPPQWAESVASEMAPDVEGSDLDLPCPPSSPAHTDSEAEGRSCASAYSHLPGKTGGPAGLATTTLSPTQAHHDLLGSRMERDRAIRALRDEVSRLQQRLEESLHRSRSYPEGKASLRTATAQRQTTGNGPSPKDAAPS</sequence>
<proteinExistence type="predicted"/>
<feature type="region of interest" description="Disordered" evidence="2">
    <location>
        <begin position="628"/>
        <end position="670"/>
    </location>
</feature>
<evidence type="ECO:0000256" key="2">
    <source>
        <dbReference type="SAM" id="MobiDB-lite"/>
    </source>
</evidence>
<dbReference type="GO" id="GO:0021849">
    <property type="term" value="P:neuroblast division in subventricular zone"/>
    <property type="evidence" value="ECO:0007669"/>
    <property type="project" value="TreeGrafter"/>
</dbReference>
<dbReference type="EMBL" id="VWZH01000112">
    <property type="protein sequence ID" value="NXG33781.1"/>
    <property type="molecule type" value="Genomic_DNA"/>
</dbReference>
<feature type="region of interest" description="Disordered" evidence="2">
    <location>
        <begin position="104"/>
        <end position="123"/>
    </location>
</feature>
<feature type="compositionally biased region" description="Polar residues" evidence="2">
    <location>
        <begin position="649"/>
        <end position="661"/>
    </location>
</feature>
<dbReference type="InterPro" id="IPR052655">
    <property type="entry name" value="AKNA_Centrosome-Trans_reg"/>
</dbReference>
<feature type="coiled-coil region" evidence="1">
    <location>
        <begin position="137"/>
        <end position="164"/>
    </location>
</feature>
<feature type="region of interest" description="Disordered" evidence="2">
    <location>
        <begin position="197"/>
        <end position="251"/>
    </location>
</feature>
<evidence type="ECO:0000313" key="4">
    <source>
        <dbReference type="EMBL" id="NXG33781.1"/>
    </source>
</evidence>
<feature type="non-terminal residue" evidence="4">
    <location>
        <position position="1"/>
    </location>
</feature>
<comment type="caution">
    <text evidence="4">The sequence shown here is derived from an EMBL/GenBank/DDBJ whole genome shotgun (WGS) entry which is preliminary data.</text>
</comment>
<feature type="domain" description="AKNA" evidence="3">
    <location>
        <begin position="137"/>
        <end position="202"/>
    </location>
</feature>
<reference evidence="4 5" key="1">
    <citation type="submission" date="2019-09" db="EMBL/GenBank/DDBJ databases">
        <title>Bird 10,000 Genomes (B10K) Project - Family phase.</title>
        <authorList>
            <person name="Zhang G."/>
        </authorList>
    </citation>
    <scope>NUCLEOTIDE SEQUENCE [LARGE SCALE GENOMIC DNA]</scope>
    <source>
        <strain evidence="4">B10K-LSUMZ-23963</strain>
        <tissue evidence="4">Muscle</tissue>
    </source>
</reference>
<feature type="compositionally biased region" description="Basic and acidic residues" evidence="2">
    <location>
        <begin position="326"/>
        <end position="340"/>
    </location>
</feature>
<accession>A0A7K9B0D3</accession>